<accession>A0A974H317</accession>
<sequence>MNPNVYVTGPLYCGGNEGHDGQTTDQWWSRQELWANNSFHYALPPTMQPGERVRGGCSLWVPGTPKC</sequence>
<protein>
    <submittedName>
        <fullName evidence="1">Uncharacterized protein</fullName>
    </submittedName>
</protein>
<dbReference type="AlphaFoldDB" id="A0A974H317"/>
<reference evidence="2" key="1">
    <citation type="journal article" date="2016" name="Nature">
        <title>Genome evolution in the allotetraploid frog Xenopus laevis.</title>
        <authorList>
            <person name="Session A.M."/>
            <person name="Uno Y."/>
            <person name="Kwon T."/>
            <person name="Chapman J.A."/>
            <person name="Toyoda A."/>
            <person name="Takahashi S."/>
            <person name="Fukui A."/>
            <person name="Hikosaka A."/>
            <person name="Suzuki A."/>
            <person name="Kondo M."/>
            <person name="van Heeringen S.J."/>
            <person name="Quigley I."/>
            <person name="Heinz S."/>
            <person name="Ogino H."/>
            <person name="Ochi H."/>
            <person name="Hellsten U."/>
            <person name="Lyons J.B."/>
            <person name="Simakov O."/>
            <person name="Putnam N."/>
            <person name="Stites J."/>
            <person name="Kuroki Y."/>
            <person name="Tanaka T."/>
            <person name="Michiue T."/>
            <person name="Watanabe M."/>
            <person name="Bogdanovic O."/>
            <person name="Lister R."/>
            <person name="Georgiou G."/>
            <person name="Paranjpe S.S."/>
            <person name="van Kruijsbergen I."/>
            <person name="Shu S."/>
            <person name="Carlson J."/>
            <person name="Kinoshita T."/>
            <person name="Ohta Y."/>
            <person name="Mawaribuchi S."/>
            <person name="Jenkins J."/>
            <person name="Grimwood J."/>
            <person name="Schmutz J."/>
            <person name="Mitros T."/>
            <person name="Mozaffari S.V."/>
            <person name="Suzuki Y."/>
            <person name="Haramoto Y."/>
            <person name="Yamamoto T.S."/>
            <person name="Takagi C."/>
            <person name="Heald R."/>
            <person name="Miller K."/>
            <person name="Haudenschild C."/>
            <person name="Kitzman J."/>
            <person name="Nakayama T."/>
            <person name="Izutsu Y."/>
            <person name="Robert J."/>
            <person name="Fortriede J."/>
            <person name="Burns K."/>
            <person name="Lotay V."/>
            <person name="Karimi K."/>
            <person name="Yasuoka Y."/>
            <person name="Dichmann D.S."/>
            <person name="Flajnik M.F."/>
            <person name="Houston D.W."/>
            <person name="Shendure J."/>
            <person name="DuPasquier L."/>
            <person name="Vize P.D."/>
            <person name="Zorn A.M."/>
            <person name="Ito M."/>
            <person name="Marcotte E.M."/>
            <person name="Wallingford J.B."/>
            <person name="Ito Y."/>
            <person name="Asashima M."/>
            <person name="Ueno N."/>
            <person name="Matsuda Y."/>
            <person name="Veenstra G.J."/>
            <person name="Fujiyama A."/>
            <person name="Harland R.M."/>
            <person name="Taira M."/>
            <person name="Rokhsar D.S."/>
        </authorList>
    </citation>
    <scope>NUCLEOTIDE SEQUENCE [LARGE SCALE GENOMIC DNA]</scope>
    <source>
        <strain evidence="2">J</strain>
    </source>
</reference>
<proteinExistence type="predicted"/>
<organism evidence="1 2">
    <name type="scientific">Xenopus laevis</name>
    <name type="common">African clawed frog</name>
    <dbReference type="NCBI Taxonomy" id="8355"/>
    <lineage>
        <taxon>Eukaryota</taxon>
        <taxon>Metazoa</taxon>
        <taxon>Chordata</taxon>
        <taxon>Craniata</taxon>
        <taxon>Vertebrata</taxon>
        <taxon>Euteleostomi</taxon>
        <taxon>Amphibia</taxon>
        <taxon>Batrachia</taxon>
        <taxon>Anura</taxon>
        <taxon>Pipoidea</taxon>
        <taxon>Pipidae</taxon>
        <taxon>Xenopodinae</taxon>
        <taxon>Xenopus</taxon>
        <taxon>Xenopus</taxon>
    </lineage>
</organism>
<dbReference type="EMBL" id="CM004482">
    <property type="protein sequence ID" value="OCT62540.1"/>
    <property type="molecule type" value="Genomic_DNA"/>
</dbReference>
<dbReference type="Proteomes" id="UP000694892">
    <property type="component" value="Chromosome 9_10L"/>
</dbReference>
<gene>
    <name evidence="1" type="ORF">XELAEV_18043623mg</name>
</gene>
<evidence type="ECO:0000313" key="2">
    <source>
        <dbReference type="Proteomes" id="UP000694892"/>
    </source>
</evidence>
<name>A0A974H317_XENLA</name>
<evidence type="ECO:0000313" key="1">
    <source>
        <dbReference type="EMBL" id="OCT62540.1"/>
    </source>
</evidence>